<evidence type="ECO:0000313" key="2">
    <source>
        <dbReference type="Proteomes" id="UP001589828"/>
    </source>
</evidence>
<sequence length="150" mass="17270">MENSSKVDSKIQGEALTASQKQRVNAIYHIYGDDSARIVKVVNGKGIRAWKTFLDNALRVYKARSNDADYYSALTHSFEIGILYSIEEISRVVNEERADLGLDTYFRRIDAQCEEDFLKVFYVEIVYEEVVEEGKRGKFIGYRPILKIKA</sequence>
<dbReference type="RefSeq" id="WP_377022995.1">
    <property type="nucleotide sequence ID" value="NZ_JBHLTS010000022.1"/>
</dbReference>
<evidence type="ECO:0000313" key="1">
    <source>
        <dbReference type="EMBL" id="MFC0515157.1"/>
    </source>
</evidence>
<protein>
    <submittedName>
        <fullName evidence="1">Uncharacterized protein</fullName>
    </submittedName>
</protein>
<proteinExistence type="predicted"/>
<keyword evidence="2" id="KW-1185">Reference proteome</keyword>
<comment type="caution">
    <text evidence="1">The sequence shown here is derived from an EMBL/GenBank/DDBJ whole genome shotgun (WGS) entry which is preliminary data.</text>
</comment>
<dbReference type="EMBL" id="JBHLTS010000022">
    <property type="protein sequence ID" value="MFC0515157.1"/>
    <property type="molecule type" value="Genomic_DNA"/>
</dbReference>
<accession>A0ABV6L6R7</accession>
<gene>
    <name evidence="1" type="ORF">ACFFGT_13140</name>
</gene>
<reference evidence="1 2" key="1">
    <citation type="submission" date="2024-09" db="EMBL/GenBank/DDBJ databases">
        <authorList>
            <person name="Sun Q."/>
            <person name="Mori K."/>
        </authorList>
    </citation>
    <scope>NUCLEOTIDE SEQUENCE [LARGE SCALE GENOMIC DNA]</scope>
    <source>
        <strain evidence="1 2">NCAIM B.02415</strain>
    </source>
</reference>
<name>A0ABV6L6R7_9SPHI</name>
<dbReference type="Proteomes" id="UP001589828">
    <property type="component" value="Unassembled WGS sequence"/>
</dbReference>
<organism evidence="1 2">
    <name type="scientific">Mucilaginibacter angelicae</name>
    <dbReference type="NCBI Taxonomy" id="869718"/>
    <lineage>
        <taxon>Bacteria</taxon>
        <taxon>Pseudomonadati</taxon>
        <taxon>Bacteroidota</taxon>
        <taxon>Sphingobacteriia</taxon>
        <taxon>Sphingobacteriales</taxon>
        <taxon>Sphingobacteriaceae</taxon>
        <taxon>Mucilaginibacter</taxon>
    </lineage>
</organism>